<feature type="transmembrane region" description="Helical" evidence="6">
    <location>
        <begin position="99"/>
        <end position="117"/>
    </location>
</feature>
<sequence>MISQFLLFVLVGFAAQIVDGALGMAYGVISTGVLVTMGIPPTVASAAVHTAEIATTGISGFSHAMFKNIDYALFRRLAIPGIIGSIIGAYVLTKIPVEIARPLIAFYLIMMGGFILYKASQGGKLWQALKKFIVKRVKSHKLPSDEARGLIPLGLAGGFFDASGGGGWGPIVTSNLLAQGTTPHYTIGSVNLTEFLVTVSVSATFFFTIGLSHWPIILGLIVGGAIAAPLAALMVRFIQPRVIMLLAGIVVILLGIRMIIRFFL</sequence>
<dbReference type="PANTHER" id="PTHR43701:SF12">
    <property type="entry name" value="MEMBRANE TRANSPORTER PROTEIN YTNM-RELATED"/>
    <property type="match status" value="1"/>
</dbReference>
<gene>
    <name evidence="7" type="ORF">Loak_2188</name>
</gene>
<protein>
    <recommendedName>
        <fullName evidence="6">Probable membrane transporter protein</fullName>
    </recommendedName>
</protein>
<evidence type="ECO:0000256" key="1">
    <source>
        <dbReference type="ARBA" id="ARBA00004141"/>
    </source>
</evidence>
<evidence type="ECO:0000256" key="6">
    <source>
        <dbReference type="RuleBase" id="RU363041"/>
    </source>
</evidence>
<keyword evidence="6" id="KW-1003">Cell membrane</keyword>
<accession>A0A0W0WXM1</accession>
<evidence type="ECO:0000256" key="5">
    <source>
        <dbReference type="ARBA" id="ARBA00023136"/>
    </source>
</evidence>
<proteinExistence type="inferred from homology"/>
<dbReference type="RefSeq" id="WP_025386078.1">
    <property type="nucleotide sequence ID" value="NZ_LCUA01000001.1"/>
</dbReference>
<reference evidence="7 8" key="1">
    <citation type="submission" date="2015-11" db="EMBL/GenBank/DDBJ databases">
        <title>Genomic analysis of 38 Legionella species identifies large and diverse effector repertoires.</title>
        <authorList>
            <person name="Burstein D."/>
            <person name="Amaro F."/>
            <person name="Zusman T."/>
            <person name="Lifshitz Z."/>
            <person name="Cohen O."/>
            <person name="Gilbert J.A."/>
            <person name="Pupko T."/>
            <person name="Shuman H.A."/>
            <person name="Segal G."/>
        </authorList>
    </citation>
    <scope>NUCLEOTIDE SEQUENCE [LARGE SCALE GENOMIC DNA]</scope>
    <source>
        <strain evidence="7 8">Oak Ridge-10</strain>
    </source>
</reference>
<dbReference type="Pfam" id="PF01925">
    <property type="entry name" value="TauE"/>
    <property type="match status" value="1"/>
</dbReference>
<keyword evidence="5 6" id="KW-0472">Membrane</keyword>
<feature type="transmembrane region" description="Helical" evidence="6">
    <location>
        <begin position="73"/>
        <end position="93"/>
    </location>
</feature>
<dbReference type="PANTHER" id="PTHR43701">
    <property type="entry name" value="MEMBRANE TRANSPORTER PROTEIN MJ0441-RELATED"/>
    <property type="match status" value="1"/>
</dbReference>
<evidence type="ECO:0000313" key="8">
    <source>
        <dbReference type="Proteomes" id="UP000054858"/>
    </source>
</evidence>
<feature type="transmembrane region" description="Helical" evidence="6">
    <location>
        <begin position="192"/>
        <end position="210"/>
    </location>
</feature>
<feature type="transmembrane region" description="Helical" evidence="6">
    <location>
        <begin position="44"/>
        <end position="66"/>
    </location>
</feature>
<evidence type="ECO:0000256" key="4">
    <source>
        <dbReference type="ARBA" id="ARBA00022989"/>
    </source>
</evidence>
<keyword evidence="4 6" id="KW-1133">Transmembrane helix</keyword>
<organism evidence="7 8">
    <name type="scientific">Legionella oakridgensis</name>
    <dbReference type="NCBI Taxonomy" id="29423"/>
    <lineage>
        <taxon>Bacteria</taxon>
        <taxon>Pseudomonadati</taxon>
        <taxon>Pseudomonadota</taxon>
        <taxon>Gammaproteobacteria</taxon>
        <taxon>Legionellales</taxon>
        <taxon>Legionellaceae</taxon>
        <taxon>Legionella</taxon>
    </lineage>
</organism>
<name>A0A0W0WXM1_9GAMM</name>
<comment type="subcellular location">
    <subcellularLocation>
        <location evidence="6">Cell membrane</location>
        <topology evidence="6">Multi-pass membrane protein</topology>
    </subcellularLocation>
    <subcellularLocation>
        <location evidence="1">Membrane</location>
        <topology evidence="1">Multi-pass membrane protein</topology>
    </subcellularLocation>
</comment>
<feature type="transmembrane region" description="Helical" evidence="6">
    <location>
        <begin position="216"/>
        <end position="235"/>
    </location>
</feature>
<evidence type="ECO:0000313" key="7">
    <source>
        <dbReference type="EMBL" id="KTD37052.1"/>
    </source>
</evidence>
<dbReference type="InterPro" id="IPR002781">
    <property type="entry name" value="TM_pro_TauE-like"/>
</dbReference>
<comment type="similarity">
    <text evidence="2 6">Belongs to the 4-toluene sulfonate uptake permease (TSUP) (TC 2.A.102) family.</text>
</comment>
<dbReference type="AlphaFoldDB" id="A0A0W0WXM1"/>
<dbReference type="PATRIC" id="fig|29423.5.peg.2295"/>
<dbReference type="GO" id="GO:0005886">
    <property type="term" value="C:plasma membrane"/>
    <property type="evidence" value="ECO:0007669"/>
    <property type="project" value="UniProtKB-SubCell"/>
</dbReference>
<evidence type="ECO:0000256" key="2">
    <source>
        <dbReference type="ARBA" id="ARBA00009142"/>
    </source>
</evidence>
<dbReference type="InterPro" id="IPR051598">
    <property type="entry name" value="TSUP/Inactive_protease-like"/>
</dbReference>
<comment type="caution">
    <text evidence="7">The sequence shown here is derived from an EMBL/GenBank/DDBJ whole genome shotgun (WGS) entry which is preliminary data.</text>
</comment>
<evidence type="ECO:0000256" key="3">
    <source>
        <dbReference type="ARBA" id="ARBA00022692"/>
    </source>
</evidence>
<dbReference type="Proteomes" id="UP000054858">
    <property type="component" value="Unassembled WGS sequence"/>
</dbReference>
<feature type="transmembrane region" description="Helical" evidence="6">
    <location>
        <begin position="242"/>
        <end position="263"/>
    </location>
</feature>
<keyword evidence="3 6" id="KW-0812">Transmembrane</keyword>
<dbReference type="EMBL" id="LNYP01000031">
    <property type="protein sequence ID" value="KTD37052.1"/>
    <property type="molecule type" value="Genomic_DNA"/>
</dbReference>